<feature type="compositionally biased region" description="Basic and acidic residues" evidence="4">
    <location>
        <begin position="248"/>
        <end position="259"/>
    </location>
</feature>
<dbReference type="GeneID" id="39592376"/>
<sequence length="312" mass="32650">MDTANAQAGPSTTTRKPRGPHPSPTTPRPTARKLRPPPPAPTGPSRGSRRPPPTLPLKVLQGAGVRRTDTQHAGNYSRATVFVTRKTGLAALLARARKLVMDEGYTHVTLYALGAAIPHALLLLHALLDVLPYPLGHNGVWYEIKTDSVDCVDEVAGNDNDVEGGDDDEGEDEFAGLGAIEEAAPQRKVRTKGSISVDIHIAPKKKVKAAQQAVQMSTTRAAAATGGKKRKGEVPKARPSARKRRAIKAAEKDKEKEAGNDGDMGSGSGSGAASALAGALSSGSGSGLYAASEEDAMNAVNDDWDEEAMMNA</sequence>
<dbReference type="GO" id="GO:0001682">
    <property type="term" value="P:tRNA 5'-leader removal"/>
    <property type="evidence" value="ECO:0007669"/>
    <property type="project" value="InterPro"/>
</dbReference>
<evidence type="ECO:0000256" key="1">
    <source>
        <dbReference type="ARBA" id="ARBA00004604"/>
    </source>
</evidence>
<feature type="region of interest" description="Disordered" evidence="4">
    <location>
        <begin position="210"/>
        <end position="288"/>
    </location>
</feature>
<evidence type="ECO:0000313" key="5">
    <source>
        <dbReference type="EMBL" id="RSH81653.1"/>
    </source>
</evidence>
<dbReference type="PANTHER" id="PTHR15314:SF1">
    <property type="entry name" value="RIBONUCLEASE P PROTEIN SUBUNIT P20"/>
    <property type="match status" value="1"/>
</dbReference>
<dbReference type="OrthoDB" id="416729at2759"/>
<feature type="region of interest" description="Disordered" evidence="4">
    <location>
        <begin position="1"/>
        <end position="57"/>
    </location>
</feature>
<dbReference type="RefSeq" id="XP_028476108.1">
    <property type="nucleotide sequence ID" value="XM_028623175.1"/>
</dbReference>
<evidence type="ECO:0000256" key="2">
    <source>
        <dbReference type="ARBA" id="ARBA00022694"/>
    </source>
</evidence>
<comment type="subcellular location">
    <subcellularLocation>
        <location evidence="1">Nucleus</location>
        <location evidence="1">Nucleolus</location>
    </subcellularLocation>
</comment>
<name>A0A427XS68_9TREE</name>
<dbReference type="AlphaFoldDB" id="A0A427XS68"/>
<protein>
    <submittedName>
        <fullName evidence="5">Uncharacterized protein</fullName>
    </submittedName>
</protein>
<dbReference type="GO" id="GO:0000172">
    <property type="term" value="C:ribonuclease MRP complex"/>
    <property type="evidence" value="ECO:0007669"/>
    <property type="project" value="InterPro"/>
</dbReference>
<feature type="compositionally biased region" description="Low complexity" evidence="4">
    <location>
        <begin position="271"/>
        <end position="288"/>
    </location>
</feature>
<dbReference type="GO" id="GO:0005655">
    <property type="term" value="C:nucleolar ribonuclease P complex"/>
    <property type="evidence" value="ECO:0007669"/>
    <property type="project" value="InterPro"/>
</dbReference>
<reference evidence="5 6" key="1">
    <citation type="submission" date="2018-11" db="EMBL/GenBank/DDBJ databases">
        <title>Genome sequence of Apiotrichum porosum DSM 27194.</title>
        <authorList>
            <person name="Aliyu H."/>
            <person name="Gorte O."/>
            <person name="Ochsenreither K."/>
        </authorList>
    </citation>
    <scope>NUCLEOTIDE SEQUENCE [LARGE SCALE GENOMIC DNA]</scope>
    <source>
        <strain evidence="5 6">DSM 27194</strain>
    </source>
</reference>
<accession>A0A427XS68</accession>
<proteinExistence type="predicted"/>
<dbReference type="InterPro" id="IPR036882">
    <property type="entry name" value="Alba-like_dom_sf"/>
</dbReference>
<dbReference type="GO" id="GO:0003676">
    <property type="term" value="F:nucleic acid binding"/>
    <property type="evidence" value="ECO:0007669"/>
    <property type="project" value="InterPro"/>
</dbReference>
<keyword evidence="2" id="KW-0819">tRNA processing</keyword>
<comment type="caution">
    <text evidence="5">The sequence shown here is derived from an EMBL/GenBank/DDBJ whole genome shotgun (WGS) entry which is preliminary data.</text>
</comment>
<dbReference type="EMBL" id="RSCE01000006">
    <property type="protein sequence ID" value="RSH81653.1"/>
    <property type="molecule type" value="Genomic_DNA"/>
</dbReference>
<feature type="compositionally biased region" description="Low complexity" evidence="4">
    <location>
        <begin position="210"/>
        <end position="226"/>
    </location>
</feature>
<evidence type="ECO:0000256" key="3">
    <source>
        <dbReference type="ARBA" id="ARBA00023242"/>
    </source>
</evidence>
<dbReference type="InterPro" id="IPR014612">
    <property type="entry name" value="Pop7/Rpp20"/>
</dbReference>
<gene>
    <name evidence="5" type="ORF">EHS24_007833</name>
</gene>
<dbReference type="Proteomes" id="UP000279236">
    <property type="component" value="Unassembled WGS sequence"/>
</dbReference>
<dbReference type="Gene3D" id="3.30.110.20">
    <property type="entry name" value="Alba-like domain"/>
    <property type="match status" value="1"/>
</dbReference>
<dbReference type="Pfam" id="PF12328">
    <property type="entry name" value="Rpp20"/>
    <property type="match status" value="1"/>
</dbReference>
<evidence type="ECO:0000313" key="6">
    <source>
        <dbReference type="Proteomes" id="UP000279236"/>
    </source>
</evidence>
<dbReference type="STRING" id="105984.A0A427XS68"/>
<feature type="compositionally biased region" description="Polar residues" evidence="4">
    <location>
        <begin position="1"/>
        <end position="14"/>
    </location>
</feature>
<keyword evidence="6" id="KW-1185">Reference proteome</keyword>
<organism evidence="5 6">
    <name type="scientific">Apiotrichum porosum</name>
    <dbReference type="NCBI Taxonomy" id="105984"/>
    <lineage>
        <taxon>Eukaryota</taxon>
        <taxon>Fungi</taxon>
        <taxon>Dikarya</taxon>
        <taxon>Basidiomycota</taxon>
        <taxon>Agaricomycotina</taxon>
        <taxon>Tremellomycetes</taxon>
        <taxon>Trichosporonales</taxon>
        <taxon>Trichosporonaceae</taxon>
        <taxon>Apiotrichum</taxon>
    </lineage>
</organism>
<evidence type="ECO:0000256" key="4">
    <source>
        <dbReference type="SAM" id="MobiDB-lite"/>
    </source>
</evidence>
<dbReference type="PANTHER" id="PTHR15314">
    <property type="entry name" value="RIBONUCLEASE P PROTEIN SUBUNIT P20"/>
    <property type="match status" value="1"/>
</dbReference>
<keyword evidence="3" id="KW-0539">Nucleus</keyword>